<proteinExistence type="predicted"/>
<organism evidence="1">
    <name type="scientific">uncultured Dysgonomonas sp</name>
    <dbReference type="NCBI Taxonomy" id="206096"/>
    <lineage>
        <taxon>Bacteria</taxon>
        <taxon>Pseudomonadati</taxon>
        <taxon>Bacteroidota</taxon>
        <taxon>Bacteroidia</taxon>
        <taxon>Bacteroidales</taxon>
        <taxon>Dysgonomonadaceae</taxon>
        <taxon>Dysgonomonas</taxon>
        <taxon>environmental samples</taxon>
    </lineage>
</organism>
<sequence>MLKQGIASLSSIYVTVTQNKFRLICQYFTIKEELKIKISYTINSDMPL</sequence>
<gene>
    <name evidence="1" type="ORF">KL86DYS1_20162</name>
</gene>
<evidence type="ECO:0000313" key="1">
    <source>
        <dbReference type="EMBL" id="SBW00325.1"/>
    </source>
</evidence>
<name>A0A212JLZ0_9BACT</name>
<dbReference type="AlphaFoldDB" id="A0A212JLZ0"/>
<accession>A0A212JLZ0</accession>
<protein>
    <submittedName>
        <fullName evidence="1">Uncharacterized protein</fullName>
    </submittedName>
</protein>
<dbReference type="EMBL" id="FLUM01000002">
    <property type="protein sequence ID" value="SBW00325.1"/>
    <property type="molecule type" value="Genomic_DNA"/>
</dbReference>
<reference evidence="1" key="1">
    <citation type="submission" date="2016-04" db="EMBL/GenBank/DDBJ databases">
        <authorList>
            <person name="Evans L.H."/>
            <person name="Alamgir A."/>
            <person name="Owens N."/>
            <person name="Weber N.D."/>
            <person name="Virtaneva K."/>
            <person name="Barbian K."/>
            <person name="Babar A."/>
            <person name="Rosenke K."/>
        </authorList>
    </citation>
    <scope>NUCLEOTIDE SEQUENCE</scope>
    <source>
        <strain evidence="1">86-1</strain>
    </source>
</reference>